<dbReference type="PANTHER" id="PTHR46594">
    <property type="entry name" value="P-TYPE CATION-TRANSPORTING ATPASE"/>
    <property type="match status" value="1"/>
</dbReference>
<gene>
    <name evidence="3" type="ORF">IFM89_035778</name>
</gene>
<evidence type="ECO:0000256" key="1">
    <source>
        <dbReference type="ARBA" id="ARBA00022723"/>
    </source>
</evidence>
<keyword evidence="2" id="KW-1133">Transmembrane helix</keyword>
<dbReference type="GO" id="GO:0046872">
    <property type="term" value="F:metal ion binding"/>
    <property type="evidence" value="ECO:0007669"/>
    <property type="project" value="UniProtKB-KW"/>
</dbReference>
<comment type="caution">
    <text evidence="3">The sequence shown here is derived from an EMBL/GenBank/DDBJ whole genome shotgun (WGS) entry which is preliminary data.</text>
</comment>
<accession>A0A835I890</accession>
<organism evidence="3 4">
    <name type="scientific">Coptis chinensis</name>
    <dbReference type="NCBI Taxonomy" id="261450"/>
    <lineage>
        <taxon>Eukaryota</taxon>
        <taxon>Viridiplantae</taxon>
        <taxon>Streptophyta</taxon>
        <taxon>Embryophyta</taxon>
        <taxon>Tracheophyta</taxon>
        <taxon>Spermatophyta</taxon>
        <taxon>Magnoliopsida</taxon>
        <taxon>Ranunculales</taxon>
        <taxon>Ranunculaceae</taxon>
        <taxon>Coptidoideae</taxon>
        <taxon>Coptis</taxon>
    </lineage>
</organism>
<keyword evidence="2" id="KW-0472">Membrane</keyword>
<feature type="transmembrane region" description="Helical" evidence="2">
    <location>
        <begin position="16"/>
        <end position="35"/>
    </location>
</feature>
<dbReference type="OrthoDB" id="432719at2759"/>
<dbReference type="EMBL" id="JADFTS010000004">
    <property type="protein sequence ID" value="KAF9611793.1"/>
    <property type="molecule type" value="Genomic_DNA"/>
</dbReference>
<evidence type="ECO:0000313" key="3">
    <source>
        <dbReference type="EMBL" id="KAF9611793.1"/>
    </source>
</evidence>
<evidence type="ECO:0000313" key="4">
    <source>
        <dbReference type="Proteomes" id="UP000631114"/>
    </source>
</evidence>
<keyword evidence="4" id="KW-1185">Reference proteome</keyword>
<dbReference type="Proteomes" id="UP000631114">
    <property type="component" value="Unassembled WGS sequence"/>
</dbReference>
<proteinExistence type="predicted"/>
<keyword evidence="1" id="KW-0479">Metal-binding</keyword>
<evidence type="ECO:0000256" key="2">
    <source>
        <dbReference type="SAM" id="Phobius"/>
    </source>
</evidence>
<reference evidence="3 4" key="1">
    <citation type="submission" date="2020-10" db="EMBL/GenBank/DDBJ databases">
        <title>The Coptis chinensis genome and diversification of protoberbering-type alkaloids.</title>
        <authorList>
            <person name="Wang B."/>
            <person name="Shu S."/>
            <person name="Song C."/>
            <person name="Liu Y."/>
        </authorList>
    </citation>
    <scope>NUCLEOTIDE SEQUENCE [LARGE SCALE GENOMIC DNA]</scope>
    <source>
        <strain evidence="3">HL-2020</strain>
        <tissue evidence="3">Leaf</tissue>
    </source>
</reference>
<sequence>MAKAPVQKFAHRISKYFVPLVIMLSLSTWLAWYMGGKLSWYPKSWIPPSMDSFQLALQFGISVMAIAYPCACLGTQLPISSYGWCLELVLLKVY</sequence>
<dbReference type="PANTHER" id="PTHR46594:SF4">
    <property type="entry name" value="P-TYPE CATION-TRANSPORTING ATPASE"/>
    <property type="match status" value="1"/>
</dbReference>
<dbReference type="AlphaFoldDB" id="A0A835I890"/>
<feature type="transmembrane region" description="Helical" evidence="2">
    <location>
        <begin position="55"/>
        <end position="74"/>
    </location>
</feature>
<keyword evidence="2" id="KW-0812">Transmembrane</keyword>
<protein>
    <submittedName>
        <fullName evidence="3">Uncharacterized protein</fullName>
    </submittedName>
</protein>
<name>A0A835I890_9MAGN</name>